<keyword evidence="3" id="KW-1185">Reference proteome</keyword>
<organism evidence="2 3">
    <name type="scientific">Olea europaea subsp. europaea</name>
    <dbReference type="NCBI Taxonomy" id="158383"/>
    <lineage>
        <taxon>Eukaryota</taxon>
        <taxon>Viridiplantae</taxon>
        <taxon>Streptophyta</taxon>
        <taxon>Embryophyta</taxon>
        <taxon>Tracheophyta</taxon>
        <taxon>Spermatophyta</taxon>
        <taxon>Magnoliopsida</taxon>
        <taxon>eudicotyledons</taxon>
        <taxon>Gunneridae</taxon>
        <taxon>Pentapetalae</taxon>
        <taxon>asterids</taxon>
        <taxon>lamiids</taxon>
        <taxon>Lamiales</taxon>
        <taxon>Oleaceae</taxon>
        <taxon>Oleeae</taxon>
        <taxon>Olea</taxon>
    </lineage>
</organism>
<sequence>MGRREERFATKGTINSPEVGEVDDGDIGCVCHLRGSLRGDRIVDNVDVVQAQVGANDQPVEQIWETSTSDIPCSVENEEGVEVANDQPTRFAEPSTIGSATLDQSSAFEGASRVDDHGNMQFEGATGLEYPIDTQFEQPTIEGAMGLEDPVDTQFEQPTFEGAMGLEDPIDTKFEQPTSEGATGLQDLGNALVEPFVEEAINAQNTGTRSSDDESEVTTLPSNPFRPTTMDTTVPPQCHHPHHYRIAHRSSP</sequence>
<protein>
    <submittedName>
        <fullName evidence="2">Uncharacterized protein</fullName>
    </submittedName>
</protein>
<dbReference type="Proteomes" id="UP000594638">
    <property type="component" value="Unassembled WGS sequence"/>
</dbReference>
<dbReference type="Gramene" id="OE9A074142T1">
    <property type="protein sequence ID" value="OE9A074142C1"/>
    <property type="gene ID" value="OE9A074142"/>
</dbReference>
<dbReference type="EMBL" id="CACTIH010007615">
    <property type="protein sequence ID" value="CAA3016413.1"/>
    <property type="molecule type" value="Genomic_DNA"/>
</dbReference>
<gene>
    <name evidence="2" type="ORF">OLEA9_A074142</name>
</gene>
<dbReference type="AlphaFoldDB" id="A0A8S0UFJ1"/>
<name>A0A8S0UFJ1_OLEEU</name>
<feature type="region of interest" description="Disordered" evidence="1">
    <location>
        <begin position="204"/>
        <end position="252"/>
    </location>
</feature>
<feature type="compositionally biased region" description="Basic residues" evidence="1">
    <location>
        <begin position="239"/>
        <end position="252"/>
    </location>
</feature>
<comment type="caution">
    <text evidence="2">The sequence shown here is derived from an EMBL/GenBank/DDBJ whole genome shotgun (WGS) entry which is preliminary data.</text>
</comment>
<evidence type="ECO:0000256" key="1">
    <source>
        <dbReference type="SAM" id="MobiDB-lite"/>
    </source>
</evidence>
<proteinExistence type="predicted"/>
<reference evidence="2 3" key="1">
    <citation type="submission" date="2019-12" db="EMBL/GenBank/DDBJ databases">
        <authorList>
            <person name="Alioto T."/>
            <person name="Alioto T."/>
            <person name="Gomez Garrido J."/>
        </authorList>
    </citation>
    <scope>NUCLEOTIDE SEQUENCE [LARGE SCALE GENOMIC DNA]</scope>
</reference>
<evidence type="ECO:0000313" key="3">
    <source>
        <dbReference type="Proteomes" id="UP000594638"/>
    </source>
</evidence>
<feature type="compositionally biased region" description="Polar residues" evidence="1">
    <location>
        <begin position="217"/>
        <end position="235"/>
    </location>
</feature>
<accession>A0A8S0UFJ1</accession>
<evidence type="ECO:0000313" key="2">
    <source>
        <dbReference type="EMBL" id="CAA3016413.1"/>
    </source>
</evidence>